<reference evidence="1 2" key="1">
    <citation type="submission" date="2011-01" db="EMBL/GenBank/DDBJ databases">
        <authorList>
            <person name="Muzny D."/>
            <person name="Qin X."/>
            <person name="Deng J."/>
            <person name="Jiang H."/>
            <person name="Liu Y."/>
            <person name="Qu J."/>
            <person name="Song X.-Z."/>
            <person name="Zhang L."/>
            <person name="Thornton R."/>
            <person name="Coyle M."/>
            <person name="Francisco L."/>
            <person name="Jackson L."/>
            <person name="Javaid M."/>
            <person name="Korchina V."/>
            <person name="Kovar C."/>
            <person name="Mata R."/>
            <person name="Mathew T."/>
            <person name="Ngo R."/>
            <person name="Nguyen L."/>
            <person name="Nguyen N."/>
            <person name="Okwuonu G."/>
            <person name="Ongeri F."/>
            <person name="Pham C."/>
            <person name="Simmons D."/>
            <person name="Wilczek-Boney K."/>
            <person name="Hale W."/>
            <person name="Jakkamsetti A."/>
            <person name="Pham P."/>
            <person name="Ruth R."/>
            <person name="San Lucas F."/>
            <person name="Warren J."/>
            <person name="Zhang J."/>
            <person name="Zhao Z."/>
            <person name="Zhou C."/>
            <person name="Zhu D."/>
            <person name="Lee S."/>
            <person name="Bess C."/>
            <person name="Blankenburg K."/>
            <person name="Forbes L."/>
            <person name="Fu Q."/>
            <person name="Gubbala S."/>
            <person name="Hirani K."/>
            <person name="Jayaseelan J.C."/>
            <person name="Lara F."/>
            <person name="Munidasa M."/>
            <person name="Palculict T."/>
            <person name="Patil S."/>
            <person name="Pu L.-L."/>
            <person name="Saada N."/>
            <person name="Tang L."/>
            <person name="Weissenberger G."/>
            <person name="Zhu Y."/>
            <person name="Hemphill L."/>
            <person name="Shang Y."/>
            <person name="Youmans B."/>
            <person name="Ayvaz T."/>
            <person name="Ross M."/>
            <person name="Santibanez J."/>
            <person name="Aqrawi P."/>
            <person name="Gross S."/>
            <person name="Joshi V."/>
            <person name="Fowler G."/>
            <person name="Nazareth L."/>
            <person name="Reid J."/>
            <person name="Worley K."/>
            <person name="Petrosino J."/>
            <person name="Highlander S."/>
            <person name="Gibbs R."/>
        </authorList>
    </citation>
    <scope>NUCLEOTIDE SEQUENCE [LARGE SCALE GENOMIC DNA]</scope>
    <source>
        <strain evidence="1 2">DSM 16608</strain>
    </source>
</reference>
<organism evidence="1 2">
    <name type="scientific">Prevotella multiformis DSM 16608</name>
    <dbReference type="NCBI Taxonomy" id="888743"/>
    <lineage>
        <taxon>Bacteria</taxon>
        <taxon>Pseudomonadati</taxon>
        <taxon>Bacteroidota</taxon>
        <taxon>Bacteroidia</taxon>
        <taxon>Bacteroidales</taxon>
        <taxon>Prevotellaceae</taxon>
        <taxon>Prevotella</taxon>
    </lineage>
</organism>
<dbReference type="OrthoDB" id="1072240at2"/>
<comment type="caution">
    <text evidence="1">The sequence shown here is derived from an EMBL/GenBank/DDBJ whole genome shotgun (WGS) entry which is preliminary data.</text>
</comment>
<gene>
    <name evidence="1" type="ORF">HMPREF9141_0423</name>
</gene>
<evidence type="ECO:0000313" key="2">
    <source>
        <dbReference type="Proteomes" id="UP000005697"/>
    </source>
</evidence>
<dbReference type="HOGENOM" id="CLU_2289021_0_0_10"/>
<protein>
    <submittedName>
        <fullName evidence="1">Uncharacterized protein</fullName>
    </submittedName>
</protein>
<accession>F0F4A7</accession>
<keyword evidence="2" id="KW-1185">Reference proteome</keyword>
<sequence>MKIVQDPSVYGFKAETGLFIPAGDISLFPGLLKSIRIKVQREADKVSRMYEHYKDIHESGYATSRECTLMNKWEEKLQTLEGFINTLAEFQSFLEQKGGKK</sequence>
<dbReference type="RefSeq" id="WP_007367961.1">
    <property type="nucleotide sequence ID" value="NZ_GL872283.1"/>
</dbReference>
<dbReference type="AlphaFoldDB" id="F0F4A7"/>
<dbReference type="Proteomes" id="UP000005697">
    <property type="component" value="Unassembled WGS sequence"/>
</dbReference>
<proteinExistence type="predicted"/>
<name>F0F4A7_9BACT</name>
<dbReference type="EMBL" id="AEWX01000004">
    <property type="protein sequence ID" value="EGC21065.1"/>
    <property type="molecule type" value="Genomic_DNA"/>
</dbReference>
<evidence type="ECO:0000313" key="1">
    <source>
        <dbReference type="EMBL" id="EGC21065.1"/>
    </source>
</evidence>
<dbReference type="STRING" id="888743.HMPREF9141_0423"/>